<name>A0A5E7RD84_PSEFL</name>
<organism evidence="1 2">
    <name type="scientific">Pseudomonas fluorescens</name>
    <dbReference type="NCBI Taxonomy" id="294"/>
    <lineage>
        <taxon>Bacteria</taxon>
        <taxon>Pseudomonadati</taxon>
        <taxon>Pseudomonadota</taxon>
        <taxon>Gammaproteobacteria</taxon>
        <taxon>Pseudomonadales</taxon>
        <taxon>Pseudomonadaceae</taxon>
        <taxon>Pseudomonas</taxon>
    </lineage>
</organism>
<reference evidence="1 2" key="1">
    <citation type="submission" date="2019-09" db="EMBL/GenBank/DDBJ databases">
        <authorList>
            <person name="Chandra G."/>
            <person name="Truman W A."/>
        </authorList>
    </citation>
    <scope>NUCLEOTIDE SEQUENCE [LARGE SCALE GENOMIC DNA]</scope>
    <source>
        <strain evidence="1">PS918</strain>
    </source>
</reference>
<dbReference type="EMBL" id="CABVIY010000002">
    <property type="protein sequence ID" value="VVP71407.1"/>
    <property type="molecule type" value="Genomic_DNA"/>
</dbReference>
<dbReference type="NCBIfam" id="NF033928">
    <property type="entry name" value="alph_xenorhab_A"/>
    <property type="match status" value="1"/>
</dbReference>
<dbReference type="SUPFAM" id="SSF58100">
    <property type="entry name" value="Bacterial hemolysins"/>
    <property type="match status" value="1"/>
</dbReference>
<dbReference type="RefSeq" id="WP_150769352.1">
    <property type="nucleotide sequence ID" value="NZ_CABVIY010000002.1"/>
</dbReference>
<accession>A0A5E7RD84</accession>
<protein>
    <submittedName>
        <fullName evidence="1">Uncharacterized protein</fullName>
    </submittedName>
</protein>
<sequence>MNDGALWDKALEGADQEKISMFAVEVPKVLAQVSTGVGHEVVRKTGLILTKEQIISIKKYVAIGLAFPTTRKGVADFLRYAPSENGGPGLTVEDFLSTFVMISRHAEMWSPLRHRIMLTGTDLKLFGSKMQIWGEAMQGLCNSDAAIQLIDTHKVRTLEDLNALKLDWPGVFPGVELAADTVPELNEYLQDIRVKAREYHKKADAIKVDLDAFGDELEKKVIPEIKVRLALIGSNRYPSDIVALDKKITERAVEIEELNSRYRTLVEKSLGAAAMLNIVGLGMAIYFGVEAENIRAQRKRVNAEQEADIRSLESKERTLASLKRVELDLQNAKIVAIDAEVATNNLRFVWNSIERYIDDSEQSMGAIKDGLRLSRFMSKFNEVVDSWKKVADVADQLVEVFDQADQEYKANNNGAVRMARFAALTSAGPADNLQINPEVLSGAKRQMRQDRAKLDALYQILDYLPGVYERFAGLVDNVFNSHRTLQESAINSHEKLERAAKALTVLKNELAREMAGKTVDSLVDEIINDCHEELSVVYASVEKDAAAIEGAYALISVMFDRDQTVPVMSALTEEVIVLEKTRKELEESSTKIRADLKVITDAISALEKKGLEDVGKEVNLTIDKINGLGMAPPQVEIVKLAIEQLQRSIASLAEGVSFMFMLAESQKLRANLNECNAKIASYDAGIVTSNKKIEYIQTVYRMDDQSSLYATEFKHTALAFKNFLTIIAPASGDVIQRVDKFFEAVPPFLTRISPLTSPGA</sequence>
<dbReference type="OrthoDB" id="6937673at2"/>
<dbReference type="Gene3D" id="1.20.1170.10">
    <property type="match status" value="1"/>
</dbReference>
<dbReference type="Proteomes" id="UP000326611">
    <property type="component" value="Unassembled WGS sequence"/>
</dbReference>
<gene>
    <name evidence="1" type="ORF">PS918_01183</name>
</gene>
<dbReference type="InterPro" id="IPR047760">
    <property type="entry name" value="XaxB-like"/>
</dbReference>
<evidence type="ECO:0000313" key="2">
    <source>
        <dbReference type="Proteomes" id="UP000326611"/>
    </source>
</evidence>
<proteinExistence type="predicted"/>
<dbReference type="NCBIfam" id="NF033927">
    <property type="entry name" value="alph_xenorhab_B"/>
    <property type="match status" value="1"/>
</dbReference>
<evidence type="ECO:0000313" key="1">
    <source>
        <dbReference type="EMBL" id="VVP71407.1"/>
    </source>
</evidence>
<dbReference type="CDD" id="cd22657">
    <property type="entry name" value="ClyA_XaxA-like"/>
    <property type="match status" value="1"/>
</dbReference>
<dbReference type="AlphaFoldDB" id="A0A5E7RD84"/>